<feature type="region of interest" description="Disordered" evidence="1">
    <location>
        <begin position="490"/>
        <end position="542"/>
    </location>
</feature>
<dbReference type="GO" id="GO:0031047">
    <property type="term" value="P:regulatory ncRNA-mediated gene silencing"/>
    <property type="evidence" value="ECO:0007669"/>
    <property type="project" value="InterPro"/>
</dbReference>
<gene>
    <name evidence="2" type="ORF">B0T20DRAFT_182806</name>
</gene>
<proteinExistence type="predicted"/>
<evidence type="ECO:0000256" key="1">
    <source>
        <dbReference type="SAM" id="MobiDB-lite"/>
    </source>
</evidence>
<dbReference type="Proteomes" id="UP001281003">
    <property type="component" value="Unassembled WGS sequence"/>
</dbReference>
<protein>
    <submittedName>
        <fullName evidence="2">Argonaute siRNA chaperone complex subunit Arb1-domain-containing protein</fullName>
    </submittedName>
</protein>
<keyword evidence="3" id="KW-1185">Reference proteome</keyword>
<name>A0AAE0PI88_SORBR</name>
<dbReference type="GO" id="GO:0033167">
    <property type="term" value="C:ARC complex"/>
    <property type="evidence" value="ECO:0007669"/>
    <property type="project" value="InterPro"/>
</dbReference>
<feature type="region of interest" description="Disordered" evidence="1">
    <location>
        <begin position="1"/>
        <end position="61"/>
    </location>
</feature>
<feature type="compositionally biased region" description="Basic residues" evidence="1">
    <location>
        <begin position="47"/>
        <end position="61"/>
    </location>
</feature>
<reference evidence="2" key="1">
    <citation type="journal article" date="2023" name="Mol. Phylogenet. Evol.">
        <title>Genome-scale phylogeny and comparative genomics of the fungal order Sordariales.</title>
        <authorList>
            <person name="Hensen N."/>
            <person name="Bonometti L."/>
            <person name="Westerberg I."/>
            <person name="Brannstrom I.O."/>
            <person name="Guillou S."/>
            <person name="Cros-Aarteil S."/>
            <person name="Calhoun S."/>
            <person name="Haridas S."/>
            <person name="Kuo A."/>
            <person name="Mondo S."/>
            <person name="Pangilinan J."/>
            <person name="Riley R."/>
            <person name="LaButti K."/>
            <person name="Andreopoulos B."/>
            <person name="Lipzen A."/>
            <person name="Chen C."/>
            <person name="Yan M."/>
            <person name="Daum C."/>
            <person name="Ng V."/>
            <person name="Clum A."/>
            <person name="Steindorff A."/>
            <person name="Ohm R.A."/>
            <person name="Martin F."/>
            <person name="Silar P."/>
            <person name="Natvig D.O."/>
            <person name="Lalanne C."/>
            <person name="Gautier V."/>
            <person name="Ament-Velasquez S.L."/>
            <person name="Kruys A."/>
            <person name="Hutchinson M.I."/>
            <person name="Powell A.J."/>
            <person name="Barry K."/>
            <person name="Miller A.N."/>
            <person name="Grigoriev I.V."/>
            <person name="Debuchy R."/>
            <person name="Gladieux P."/>
            <person name="Hiltunen Thoren M."/>
            <person name="Johannesson H."/>
        </authorList>
    </citation>
    <scope>NUCLEOTIDE SEQUENCE</scope>
    <source>
        <strain evidence="2">FGSC 1904</strain>
    </source>
</reference>
<evidence type="ECO:0000313" key="3">
    <source>
        <dbReference type="Proteomes" id="UP001281003"/>
    </source>
</evidence>
<feature type="compositionally biased region" description="Basic and acidic residues" evidence="1">
    <location>
        <begin position="1"/>
        <end position="23"/>
    </location>
</feature>
<accession>A0AAE0PI88</accession>
<organism evidence="2 3">
    <name type="scientific">Sordaria brevicollis</name>
    <dbReference type="NCBI Taxonomy" id="83679"/>
    <lineage>
        <taxon>Eukaryota</taxon>
        <taxon>Fungi</taxon>
        <taxon>Dikarya</taxon>
        <taxon>Ascomycota</taxon>
        <taxon>Pezizomycotina</taxon>
        <taxon>Sordariomycetes</taxon>
        <taxon>Sordariomycetidae</taxon>
        <taxon>Sordariales</taxon>
        <taxon>Sordariaceae</taxon>
        <taxon>Sordaria</taxon>
    </lineage>
</organism>
<dbReference type="AlphaFoldDB" id="A0AAE0PI88"/>
<dbReference type="Pfam" id="PF09692">
    <property type="entry name" value="Arb1"/>
    <property type="match status" value="1"/>
</dbReference>
<reference evidence="2" key="2">
    <citation type="submission" date="2023-07" db="EMBL/GenBank/DDBJ databases">
        <authorList>
            <consortium name="Lawrence Berkeley National Laboratory"/>
            <person name="Haridas S."/>
            <person name="Hensen N."/>
            <person name="Bonometti L."/>
            <person name="Westerberg I."/>
            <person name="Brannstrom I.O."/>
            <person name="Guillou S."/>
            <person name="Cros-Aarteil S."/>
            <person name="Calhoun S."/>
            <person name="Kuo A."/>
            <person name="Mondo S."/>
            <person name="Pangilinan J."/>
            <person name="Riley R."/>
            <person name="LaButti K."/>
            <person name="Andreopoulos B."/>
            <person name="Lipzen A."/>
            <person name="Chen C."/>
            <person name="Yanf M."/>
            <person name="Daum C."/>
            <person name="Ng V."/>
            <person name="Clum A."/>
            <person name="Steindorff A."/>
            <person name="Ohm R."/>
            <person name="Martin F."/>
            <person name="Silar P."/>
            <person name="Natvig D."/>
            <person name="Lalanne C."/>
            <person name="Gautier V."/>
            <person name="Ament-velasquez S.L."/>
            <person name="Kruys A."/>
            <person name="Hutchinson M.I."/>
            <person name="Powell A.J."/>
            <person name="Barry K."/>
            <person name="Miller A.N."/>
            <person name="Grigoriev I.V."/>
            <person name="Debuchy R."/>
            <person name="Gladieux P."/>
            <person name="Thoren M.H."/>
            <person name="Johannesson H."/>
        </authorList>
    </citation>
    <scope>NUCLEOTIDE SEQUENCE</scope>
    <source>
        <strain evidence="2">FGSC 1904</strain>
    </source>
</reference>
<evidence type="ECO:0000313" key="2">
    <source>
        <dbReference type="EMBL" id="KAK3400362.1"/>
    </source>
</evidence>
<dbReference type="EMBL" id="JAUTDP010000004">
    <property type="protein sequence ID" value="KAK3400362.1"/>
    <property type="molecule type" value="Genomic_DNA"/>
</dbReference>
<comment type="caution">
    <text evidence="2">The sequence shown here is derived from an EMBL/GenBank/DDBJ whole genome shotgun (WGS) entry which is preliminary data.</text>
</comment>
<sequence>MTTHGKDPAPSEDTPKAALKVKDSAAVQIDDNSKVSENKAAEAEPQKKKRSRKSKSQKKRATGFEEYFCDPPITPAEYEEEKTSIYYPTRPFVDRIEECIQRYRARRRFDNTRDNLFSRYLFLGGIDTTARQFQGTASLTKRDLDGLDKNQIRDISANDVVERKAVSLHGSRYYNPNQPEHWDVDFTRVTAGFLSETLVRLTAPGGPDYLAGVDLVSNFLKYVDLHDVCPEYAEDIKNAQKVCQKAREEMPPLVQIILLLPGDFGTAANRVTCNEGVVGYDNTDDELREWEDAVMNLKTARQKVGIVLSILMSSKCGQEKGVTFEEPTKQSGLPTVVKTITQQAYEVVGIVHPNDECHAKFKSINKHLGEANAVKPCGFLQVKRTVLPSGWENAMHNKSAANKEKDVIYNLVMEEEILALMKIGFKFEMDICLLNCGFGFVKKSLDGHPTFYEFLPQELMWGYKEPVANPRPGPSIHNPTGAFEGGDGMGDYLHNEPEPEDEEPCASGAPTGDASSETALVKAAPVDAAPVNSTPVNTGAVPYSPLNAASIDNAPGSYAVGEDDVEWEL</sequence>
<dbReference type="InterPro" id="IPR018606">
    <property type="entry name" value="Arb1"/>
</dbReference>
<feature type="compositionally biased region" description="Basic and acidic residues" evidence="1">
    <location>
        <begin position="31"/>
        <end position="46"/>
    </location>
</feature>